<reference evidence="2 3" key="1">
    <citation type="journal article" date="2013" name="Proc. Natl. Acad. Sci. U.S.A.">
        <title>Fine-scale variation in meiotic recombination in Mimulus inferred from population shotgun sequencing.</title>
        <authorList>
            <person name="Hellsten U."/>
            <person name="Wright K.M."/>
            <person name="Jenkins J."/>
            <person name="Shu S."/>
            <person name="Yuan Y."/>
            <person name="Wessler S.R."/>
            <person name="Schmutz J."/>
            <person name="Willis J.H."/>
            <person name="Rokhsar D.S."/>
        </authorList>
    </citation>
    <scope>NUCLEOTIDE SEQUENCE [LARGE SCALE GENOMIC DNA]</scope>
    <source>
        <strain evidence="3">cv. DUN x IM62</strain>
    </source>
</reference>
<dbReference type="Pfam" id="PF00069">
    <property type="entry name" value="Pkinase"/>
    <property type="match status" value="1"/>
</dbReference>
<dbReference type="Gene3D" id="1.10.510.10">
    <property type="entry name" value="Transferase(Phosphotransferase) domain 1"/>
    <property type="match status" value="1"/>
</dbReference>
<dbReference type="eggNOG" id="KOG1187">
    <property type="taxonomic scope" value="Eukaryota"/>
</dbReference>
<dbReference type="GO" id="GO:0005524">
    <property type="term" value="F:ATP binding"/>
    <property type="evidence" value="ECO:0007669"/>
    <property type="project" value="InterPro"/>
</dbReference>
<name>A0A022RQT3_ERYGU</name>
<keyword evidence="3" id="KW-1185">Reference proteome</keyword>
<feature type="domain" description="Protein kinase" evidence="1">
    <location>
        <begin position="1"/>
        <end position="206"/>
    </location>
</feature>
<dbReference type="SUPFAM" id="SSF56112">
    <property type="entry name" value="Protein kinase-like (PK-like)"/>
    <property type="match status" value="1"/>
</dbReference>
<dbReference type="PANTHER" id="PTHR45621">
    <property type="entry name" value="OS01G0588500 PROTEIN-RELATED"/>
    <property type="match status" value="1"/>
</dbReference>
<dbReference type="STRING" id="4155.A0A022RQT3"/>
<proteinExistence type="predicted"/>
<dbReference type="Proteomes" id="UP000030748">
    <property type="component" value="Unassembled WGS sequence"/>
</dbReference>
<dbReference type="PROSITE" id="PS50011">
    <property type="entry name" value="PROTEIN_KINASE_DOM"/>
    <property type="match status" value="1"/>
</dbReference>
<dbReference type="AlphaFoldDB" id="A0A022RQT3"/>
<evidence type="ECO:0000313" key="2">
    <source>
        <dbReference type="EMBL" id="EYU42133.1"/>
    </source>
</evidence>
<evidence type="ECO:0000259" key="1">
    <source>
        <dbReference type="PROSITE" id="PS50011"/>
    </source>
</evidence>
<dbReference type="InterPro" id="IPR000719">
    <property type="entry name" value="Prot_kinase_dom"/>
</dbReference>
<dbReference type="InterPro" id="IPR050823">
    <property type="entry name" value="Plant_Ser_Thr_Prot_Kinase"/>
</dbReference>
<organism evidence="2 3">
    <name type="scientific">Erythranthe guttata</name>
    <name type="common">Yellow monkey flower</name>
    <name type="synonym">Mimulus guttatus</name>
    <dbReference type="NCBI Taxonomy" id="4155"/>
    <lineage>
        <taxon>Eukaryota</taxon>
        <taxon>Viridiplantae</taxon>
        <taxon>Streptophyta</taxon>
        <taxon>Embryophyta</taxon>
        <taxon>Tracheophyta</taxon>
        <taxon>Spermatophyta</taxon>
        <taxon>Magnoliopsida</taxon>
        <taxon>eudicotyledons</taxon>
        <taxon>Gunneridae</taxon>
        <taxon>Pentapetalae</taxon>
        <taxon>asterids</taxon>
        <taxon>lamiids</taxon>
        <taxon>Lamiales</taxon>
        <taxon>Phrymaceae</taxon>
        <taxon>Erythranthe</taxon>
    </lineage>
</organism>
<accession>A0A022RQT3</accession>
<evidence type="ECO:0000313" key="3">
    <source>
        <dbReference type="Proteomes" id="UP000030748"/>
    </source>
</evidence>
<gene>
    <name evidence="2" type="ORF">MIMGU_mgv1a013407mg</name>
</gene>
<protein>
    <recommendedName>
        <fullName evidence="1">Protein kinase domain-containing protein</fullName>
    </recommendedName>
</protein>
<dbReference type="EMBL" id="KI630313">
    <property type="protein sequence ID" value="EYU42133.1"/>
    <property type="molecule type" value="Genomic_DNA"/>
</dbReference>
<sequence>MKVALGFASLLKFMHAPKCSFYKPYIVRNLDCAHIVVDEDYNPKLCDFGLITGGIFPDRTIYIGHLVLGSYGYIDVDSFYQSSSSDKQDVFAFGVILLNLVSKRVYNADDTIRRKEVDVVDWALEKYNKFLKLLDKTSESEWKNIIFSVVDQNIVAESDFEAADEEKISELVIDCIRGKPDERPTMKQVIKSLLKLKSVKKNADFLGVTKRVRTCANPKSA</sequence>
<dbReference type="InterPro" id="IPR011009">
    <property type="entry name" value="Kinase-like_dom_sf"/>
</dbReference>
<dbReference type="GO" id="GO:0004672">
    <property type="term" value="F:protein kinase activity"/>
    <property type="evidence" value="ECO:0007669"/>
    <property type="project" value="InterPro"/>
</dbReference>